<gene>
    <name evidence="1" type="ORF">CPA45_20230</name>
</gene>
<dbReference type="RefSeq" id="WP_096654726.1">
    <property type="nucleotide sequence ID" value="NZ_NWUX01000028.1"/>
</dbReference>
<organism evidence="1 2">
    <name type="scientific">Vreelandella nigrificans</name>
    <dbReference type="NCBI Taxonomy" id="2042704"/>
    <lineage>
        <taxon>Bacteria</taxon>
        <taxon>Pseudomonadati</taxon>
        <taxon>Pseudomonadota</taxon>
        <taxon>Gammaproteobacteria</taxon>
        <taxon>Oceanospirillales</taxon>
        <taxon>Halomonadaceae</taxon>
        <taxon>Vreelandella</taxon>
    </lineage>
</organism>
<dbReference type="Proteomes" id="UP000218677">
    <property type="component" value="Unassembled WGS sequence"/>
</dbReference>
<accession>A0A2A4HGC1</accession>
<comment type="caution">
    <text evidence="1">The sequence shown here is derived from an EMBL/GenBank/DDBJ whole genome shotgun (WGS) entry which is preliminary data.</text>
</comment>
<dbReference type="OrthoDB" id="6133790at2"/>
<dbReference type="Gene3D" id="3.90.79.10">
    <property type="entry name" value="Nucleoside Triphosphate Pyrophosphohydrolase"/>
    <property type="match status" value="1"/>
</dbReference>
<dbReference type="AlphaFoldDB" id="A0A2A4HGC1"/>
<keyword evidence="2" id="KW-1185">Reference proteome</keyword>
<name>A0A2A4HGC1_9GAMM</name>
<protein>
    <submittedName>
        <fullName evidence="1">Uncharacterized protein</fullName>
    </submittedName>
</protein>
<evidence type="ECO:0000313" key="2">
    <source>
        <dbReference type="Proteomes" id="UP000218677"/>
    </source>
</evidence>
<dbReference type="EMBL" id="NWUX01000028">
    <property type="protein sequence ID" value="PCF93852.1"/>
    <property type="molecule type" value="Genomic_DNA"/>
</dbReference>
<evidence type="ECO:0000313" key="1">
    <source>
        <dbReference type="EMBL" id="PCF93852.1"/>
    </source>
</evidence>
<proteinExistence type="predicted"/>
<reference evidence="2" key="1">
    <citation type="submission" date="2017-09" db="EMBL/GenBank/DDBJ databases">
        <authorList>
            <person name="Cho G.-S."/>
            <person name="Oguntoyinbo F.A."/>
            <person name="Cnockaert M."/>
            <person name="Kabisch J."/>
            <person name="Neve H."/>
            <person name="Bockelmann W."/>
            <person name="Wenning M."/>
            <person name="Franz C.M."/>
            <person name="Vandamme P."/>
        </authorList>
    </citation>
    <scope>NUCLEOTIDE SEQUENCE [LARGE SCALE GENOMIC DNA]</scope>
    <source>
        <strain evidence="2">MBT G8648</strain>
    </source>
</reference>
<sequence>MKTNVGKLYRKAYHYLWHEKTLKNKVKLPTRQTIYSVYDLFPVNGIRVVENDQSLLRSSLDSKEVNCSLVHFLGAPFVERDSMNETLYFSMLEAIRKSYSNDIRFVYLLHPRESNGFGAKIKKRLGFEVYRYALPYELELIRMQETPSVIASWFCTAFDNLSKANSAKVKLLSYRLPSFKTLNLKPAQKPIFDAAEDFYRRHSTSDSKVEVCEIPSLPQPVTPVVIEDPQKELARLVKVGGPLLRVVRLHPIEHAGATTPFVMLNPKETIAMGLRRLLGEYYGISPNLSKLPDGVLSFMDITDDVLQVRQNLAGKTLKRTALTFNIAVDGEKLINFLVAENTFVYASETTKPALSATSTYGQTLVQIPEAEVAATATDEEPKPTLAELCAAIPECEQVFMPRSKLSGNAFKYLDTHTINYNKPQPFVFSIKISLVIEDGEGRVLMAERRSFPSRNQFDLPSMRVAPGLTLDSAFGKLTKDLLGSEVLRLQAQPIVGFEQLISYPEPHRKDEYILNFVYKIDVPNKYFVSMKTTTELTKHLWWETATIKNMPVSIISTNALMALDFYADHNSANRRSVEL</sequence>